<dbReference type="AlphaFoldDB" id="A0A1G8I251"/>
<proteinExistence type="predicted"/>
<protein>
    <submittedName>
        <fullName evidence="2">Uncharacterized protein</fullName>
    </submittedName>
</protein>
<organism evidence="2 3">
    <name type="scientific">Lutimaribacter saemankumensis</name>
    <dbReference type="NCBI Taxonomy" id="490829"/>
    <lineage>
        <taxon>Bacteria</taxon>
        <taxon>Pseudomonadati</taxon>
        <taxon>Pseudomonadota</taxon>
        <taxon>Alphaproteobacteria</taxon>
        <taxon>Rhodobacterales</taxon>
        <taxon>Roseobacteraceae</taxon>
        <taxon>Lutimaribacter</taxon>
    </lineage>
</organism>
<feature type="compositionally biased region" description="Basic and acidic residues" evidence="1">
    <location>
        <begin position="74"/>
        <end position="87"/>
    </location>
</feature>
<dbReference type="STRING" id="490829.SAMN05421850_101734"/>
<evidence type="ECO:0000313" key="3">
    <source>
        <dbReference type="Proteomes" id="UP000199340"/>
    </source>
</evidence>
<gene>
    <name evidence="2" type="ORF">SAMN05421850_101734</name>
</gene>
<dbReference type="RefSeq" id="WP_090026524.1">
    <property type="nucleotide sequence ID" value="NZ_FNEB01000001.1"/>
</dbReference>
<keyword evidence="3" id="KW-1185">Reference proteome</keyword>
<sequence length="149" mass="15682">MSFRLAIAVVGATGAGLCGIAAKSGALQDFGVDKAWFEPSKAQSLMAGFGGGTSGLPASVTGSKGAKFVPVPTRESEEPATTRRDAYKSQRDMALQAAGIHTGPDPRVGHSLDALKMRQKDERGQLGIEDIGMDAMIKDIEDKIRTNDF</sequence>
<feature type="region of interest" description="Disordered" evidence="1">
    <location>
        <begin position="56"/>
        <end position="87"/>
    </location>
</feature>
<dbReference type="Proteomes" id="UP000199340">
    <property type="component" value="Unassembled WGS sequence"/>
</dbReference>
<reference evidence="2 3" key="1">
    <citation type="submission" date="2016-10" db="EMBL/GenBank/DDBJ databases">
        <authorList>
            <person name="de Groot N.N."/>
        </authorList>
    </citation>
    <scope>NUCLEOTIDE SEQUENCE [LARGE SCALE GENOMIC DNA]</scope>
    <source>
        <strain evidence="2 3">DSM 28010</strain>
    </source>
</reference>
<evidence type="ECO:0000256" key="1">
    <source>
        <dbReference type="SAM" id="MobiDB-lite"/>
    </source>
</evidence>
<accession>A0A1G8I251</accession>
<name>A0A1G8I251_9RHOB</name>
<evidence type="ECO:0000313" key="2">
    <source>
        <dbReference type="EMBL" id="SDI12811.1"/>
    </source>
</evidence>
<dbReference type="EMBL" id="FNEB01000001">
    <property type="protein sequence ID" value="SDI12811.1"/>
    <property type="molecule type" value="Genomic_DNA"/>
</dbReference>